<dbReference type="STRING" id="55802.TBCH5v1_2511"/>
<gene>
    <name evidence="3" type="ORF">TBCH5v1_2511</name>
</gene>
<keyword evidence="1" id="KW-1133">Transmembrane helix</keyword>
<name>A0A0S1XFB3_THEBA</name>
<dbReference type="SUPFAM" id="SSF52317">
    <property type="entry name" value="Class I glutamine amidotransferase-like"/>
    <property type="match status" value="1"/>
</dbReference>
<evidence type="ECO:0000259" key="2">
    <source>
        <dbReference type="Pfam" id="PF14258"/>
    </source>
</evidence>
<feature type="transmembrane region" description="Helical" evidence="1">
    <location>
        <begin position="263"/>
        <end position="286"/>
    </location>
</feature>
<evidence type="ECO:0000313" key="4">
    <source>
        <dbReference type="Proteomes" id="UP000066042"/>
    </source>
</evidence>
<dbReference type="Proteomes" id="UP000066042">
    <property type="component" value="Chromosome"/>
</dbReference>
<reference evidence="3 4" key="1">
    <citation type="journal article" date="2016" name="Genome Announc.">
        <title>Complete genome sequence of the hyperthermophilic and piezophilic archaeon Thermococcus barophilus Ch5, capable of growth at the expense of hydrogenogenesis from carbon monoxide and formate.</title>
        <authorList>
            <person name="Oger P."/>
            <person name="Sokolova T.G."/>
            <person name="Kozhevnikova D.A."/>
            <person name="Taranov E.A."/>
            <person name="Vannier P."/>
            <person name="Lee H.S."/>
            <person name="Kwon K.K."/>
            <person name="Kang S.G."/>
            <person name="Lee J.H."/>
            <person name="Bonch-Osmolovskaya E.A."/>
            <person name="Lebedinsky A.V."/>
        </authorList>
    </citation>
    <scope>NUCLEOTIDE SEQUENCE [LARGE SCALE GENOMIC DNA]</scope>
    <source>
        <strain evidence="4">Ch5</strain>
    </source>
</reference>
<dbReference type="AlphaFoldDB" id="A0A0S1XFB3"/>
<evidence type="ECO:0000256" key="1">
    <source>
        <dbReference type="SAM" id="Phobius"/>
    </source>
</evidence>
<dbReference type="RefSeq" id="WP_056934792.1">
    <property type="nucleotide sequence ID" value="NZ_CP013050.1"/>
</dbReference>
<dbReference type="InterPro" id="IPR029062">
    <property type="entry name" value="Class_I_gatase-like"/>
</dbReference>
<organism evidence="3 4">
    <name type="scientific">Thermococcus barophilus</name>
    <dbReference type="NCBI Taxonomy" id="55802"/>
    <lineage>
        <taxon>Archaea</taxon>
        <taxon>Methanobacteriati</taxon>
        <taxon>Methanobacteriota</taxon>
        <taxon>Thermococci</taxon>
        <taxon>Thermococcales</taxon>
        <taxon>Thermococcaceae</taxon>
        <taxon>Thermococcus</taxon>
    </lineage>
</organism>
<evidence type="ECO:0000313" key="3">
    <source>
        <dbReference type="EMBL" id="ALM76402.1"/>
    </source>
</evidence>
<dbReference type="GeneID" id="26137724"/>
<feature type="domain" description="DUF4350" evidence="2">
    <location>
        <begin position="36"/>
        <end position="226"/>
    </location>
</feature>
<keyword evidence="1" id="KW-0812">Transmembrane</keyword>
<protein>
    <recommendedName>
        <fullName evidence="2">DUF4350 domain-containing protein</fullName>
    </recommendedName>
</protein>
<sequence>MRRTAYAILIVVGVALMLMPLTVPVFKSDAAYSVLNTNWNGVSMFGKLLYSEGNIQPVLAPYDSIDLENLKGVLIVIGPNVDFSNREIRELKTFLERGNTLVLADDFGTGNQVLRGLGVKERLSKSPIVSLFYSKSYEFPIVVDIRSNELSMGVEKIVLNEPAVILNTQNGLIYTSHSSVLSGKYGQFPIMAEIPYGKGRIILISDPDIFTNALFKENEAFLKNLVSYIKKGTFYIDEAHHRDFNPYSAGSIVVRRAINKELVFYYILFVAFLAFIIESGVGLRILEKVISLLFLIFQEQKESLDEIISNLEKEGFDANTLRRIVEEIRTGSKLGEYHGR</sequence>
<keyword evidence="1" id="KW-0472">Membrane</keyword>
<proteinExistence type="predicted"/>
<dbReference type="PATRIC" id="fig|55802.8.peg.2497"/>
<accession>A0A0S1XFB3</accession>
<dbReference type="EMBL" id="CP013050">
    <property type="protein sequence ID" value="ALM76402.1"/>
    <property type="molecule type" value="Genomic_DNA"/>
</dbReference>
<dbReference type="Pfam" id="PF14258">
    <property type="entry name" value="DUF4350"/>
    <property type="match status" value="1"/>
</dbReference>
<dbReference type="InterPro" id="IPR025646">
    <property type="entry name" value="DUF4350"/>
</dbReference>